<keyword evidence="2" id="KW-1185">Reference proteome</keyword>
<dbReference type="AlphaFoldDB" id="A0A172YGB9"/>
<reference evidence="1 2" key="1">
    <citation type="submission" date="2016-04" db="EMBL/GenBank/DDBJ databases">
        <title>Complete Genome Sequence of Halotalea alkalilenta IHB B 13600.</title>
        <authorList>
            <person name="Swarnkar M.K."/>
            <person name="Sharma A."/>
            <person name="Kaushal K."/>
            <person name="Soni R."/>
            <person name="Rana S."/>
            <person name="Singh A.K."/>
            <person name="Gulati A."/>
        </authorList>
    </citation>
    <scope>NUCLEOTIDE SEQUENCE [LARGE SCALE GENOMIC DNA]</scope>
    <source>
        <strain evidence="1 2">IHB B 13600</strain>
    </source>
</reference>
<dbReference type="Proteomes" id="UP000077875">
    <property type="component" value="Chromosome"/>
</dbReference>
<gene>
    <name evidence="1" type="ORF">A5892_13320</name>
</gene>
<organism evidence="1 2">
    <name type="scientific">Halotalea alkalilenta</name>
    <dbReference type="NCBI Taxonomy" id="376489"/>
    <lineage>
        <taxon>Bacteria</taxon>
        <taxon>Pseudomonadati</taxon>
        <taxon>Pseudomonadota</taxon>
        <taxon>Gammaproteobacteria</taxon>
        <taxon>Oceanospirillales</taxon>
        <taxon>Halomonadaceae</taxon>
        <taxon>Halotalea</taxon>
    </lineage>
</organism>
<protein>
    <submittedName>
        <fullName evidence="1">Uncharacterized protein</fullName>
    </submittedName>
</protein>
<sequence>MRSGGIGEALDEFDRDVAAASVHGARRFFETMDLGHRANGADDVADIQALVAKLDRVQLLMMFDRSILA</sequence>
<evidence type="ECO:0000313" key="2">
    <source>
        <dbReference type="Proteomes" id="UP000077875"/>
    </source>
</evidence>
<evidence type="ECO:0000313" key="1">
    <source>
        <dbReference type="EMBL" id="ANF58330.1"/>
    </source>
</evidence>
<name>A0A172YGB9_9GAMM</name>
<dbReference type="EMBL" id="CP015243">
    <property type="protein sequence ID" value="ANF58330.1"/>
    <property type="molecule type" value="Genomic_DNA"/>
</dbReference>
<proteinExistence type="predicted"/>
<dbReference type="KEGG" id="haa:A5892_13320"/>
<accession>A0A172YGB9</accession>